<feature type="transmembrane region" description="Helical" evidence="6">
    <location>
        <begin position="810"/>
        <end position="828"/>
    </location>
</feature>
<keyword evidence="9" id="KW-1185">Reference proteome</keyword>
<dbReference type="PANTHER" id="PTHR45902">
    <property type="entry name" value="LATROPHILIN RECEPTOR-LIKE PROTEIN A"/>
    <property type="match status" value="1"/>
</dbReference>
<feature type="transmembrane region" description="Helical" evidence="6">
    <location>
        <begin position="620"/>
        <end position="639"/>
    </location>
</feature>
<feature type="region of interest" description="Disordered" evidence="5">
    <location>
        <begin position="870"/>
        <end position="893"/>
    </location>
</feature>
<dbReference type="Gene3D" id="1.20.1070.10">
    <property type="entry name" value="Rhodopsin 7-helix transmembrane proteins"/>
    <property type="match status" value="1"/>
</dbReference>
<evidence type="ECO:0000256" key="2">
    <source>
        <dbReference type="ARBA" id="ARBA00022692"/>
    </source>
</evidence>
<evidence type="ECO:0000313" key="9">
    <source>
        <dbReference type="Proteomes" id="UP000005408"/>
    </source>
</evidence>
<sequence length="893" mass="101106">MYPDRICNKNLLPFSVRSLVPTNCECNIDCVFRNVCSCCVDTALISAATCLSDAVHYESSLRNEETEIIVIDGCSIKESYLFYFKYKKLCEKDTGMFSSLFVTNGTSTYKNVFCFFCNSPLYRLNTELLHRPFTPIDINIICPKFLHFVYAGSIKDVIELAKSEGCAVFFDTDKATKCRKKDDDGFGVGFGFYSFYEYPEFGEESKTIDVCNSTGNVVHDIDFNIRWACENISDQAFPPIPGFKNEYCLLCNSNGTAQKVNRSCEPSSSNYLKIYKDGCESLPDVSSVSEIAPFKNAFCYACNNLNCLHDHCFPNSSFDVEASDCKSSMGSYFRIRDQFVLSTYSPSVNFYSSPKDEIESETYGCYPGRALIGNTCELLLSEAKFAIYGVDVSLALTVNSTYTNASVTMEKIEQSLGTIFLQHLPENTREFLQFLLLLNKNSSLNLPVESAMSNVHLLVDLYFEVQFMDFDRRSVEAKLLNFPRLIEQTSSLDDGSIEYKIKSLGFSYPADSIKNSMPDAISTLKLKDIMNAYFKLPPDVILVGNLLFCIHQKFNSSLFFFDDENLEIISNQTMRRFKIGEFVLDFGALIGVCMYSDGGDSSTEYLLDGIVVEVKYLPTVFNGISAVCMTSVFISYCYFKILRTPTGVNAIFVSLFLSWFHIVSSLVKLLQHIKLACFVIGLALHYFWLSISCSVCVTACHQFSLFRNTKMEDKELQDTTKWITLIHLIFSLFTPMLIVGLNAILLHVFLSDPFYYSTDKCFLNHNLSYIVTFLSPLILSVIVMSFFNGMALKMVITVKGKIIKKKKAQFFILLKFAMFVCMFAILQITEWFVDTSDYTFVIDLMVSTQGCFVFLAFCCSSHVCGWRKNNEDSSSGSDINQTMENKMEVEDTE</sequence>
<comment type="subcellular location">
    <subcellularLocation>
        <location evidence="1">Membrane</location>
        <topology evidence="1">Multi-pass membrane protein</topology>
    </subcellularLocation>
</comment>
<evidence type="ECO:0000313" key="8">
    <source>
        <dbReference type="EnsemblMetazoa" id="G32580.1:cds"/>
    </source>
</evidence>
<organism evidence="8 9">
    <name type="scientific">Magallana gigas</name>
    <name type="common">Pacific oyster</name>
    <name type="synonym">Crassostrea gigas</name>
    <dbReference type="NCBI Taxonomy" id="29159"/>
    <lineage>
        <taxon>Eukaryota</taxon>
        <taxon>Metazoa</taxon>
        <taxon>Spiralia</taxon>
        <taxon>Lophotrochozoa</taxon>
        <taxon>Mollusca</taxon>
        <taxon>Bivalvia</taxon>
        <taxon>Autobranchia</taxon>
        <taxon>Pteriomorphia</taxon>
        <taxon>Ostreida</taxon>
        <taxon>Ostreoidea</taxon>
        <taxon>Ostreidae</taxon>
        <taxon>Magallana</taxon>
    </lineage>
</organism>
<keyword evidence="2 6" id="KW-0812">Transmembrane</keyword>
<dbReference type="PROSITE" id="PS50261">
    <property type="entry name" value="G_PROTEIN_RECEP_F2_4"/>
    <property type="match status" value="1"/>
</dbReference>
<feature type="transmembrane region" description="Helical" evidence="6">
    <location>
        <begin position="673"/>
        <end position="701"/>
    </location>
</feature>
<feature type="transmembrane region" description="Helical" evidence="6">
    <location>
        <begin position="646"/>
        <end position="667"/>
    </location>
</feature>
<name>A0A8W8MEG4_MAGGI</name>
<evidence type="ECO:0000256" key="4">
    <source>
        <dbReference type="ARBA" id="ARBA00023136"/>
    </source>
</evidence>
<dbReference type="InterPro" id="IPR017981">
    <property type="entry name" value="GPCR_2-like_7TM"/>
</dbReference>
<dbReference type="CDD" id="cd13952">
    <property type="entry name" value="7tm_classB"/>
    <property type="match status" value="1"/>
</dbReference>
<evidence type="ECO:0000256" key="5">
    <source>
        <dbReference type="SAM" id="MobiDB-lite"/>
    </source>
</evidence>
<evidence type="ECO:0000256" key="1">
    <source>
        <dbReference type="ARBA" id="ARBA00004141"/>
    </source>
</evidence>
<dbReference type="GO" id="GO:0004888">
    <property type="term" value="F:transmembrane signaling receptor activity"/>
    <property type="evidence" value="ECO:0007669"/>
    <property type="project" value="InterPro"/>
</dbReference>
<accession>A0A8W8MEG4</accession>
<keyword evidence="4 6" id="KW-0472">Membrane</keyword>
<feature type="transmembrane region" description="Helical" evidence="6">
    <location>
        <begin position="840"/>
        <end position="859"/>
    </location>
</feature>
<evidence type="ECO:0000256" key="6">
    <source>
        <dbReference type="SAM" id="Phobius"/>
    </source>
</evidence>
<dbReference type="AlphaFoldDB" id="A0A8W8MEG4"/>
<protein>
    <recommendedName>
        <fullName evidence="7">G-protein coupled receptors family 2 profile 2 domain-containing protein</fullName>
    </recommendedName>
</protein>
<keyword evidence="3 6" id="KW-1133">Transmembrane helix</keyword>
<evidence type="ECO:0000259" key="7">
    <source>
        <dbReference type="PROSITE" id="PS50261"/>
    </source>
</evidence>
<feature type="transmembrane region" description="Helical" evidence="6">
    <location>
        <begin position="769"/>
        <end position="789"/>
    </location>
</feature>
<dbReference type="OrthoDB" id="6147249at2759"/>
<dbReference type="OMA" id="CFPNSSF"/>
<dbReference type="PANTHER" id="PTHR45902:SF1">
    <property type="entry name" value="LATROPHILIN RECEPTOR-LIKE PROTEIN A"/>
    <property type="match status" value="1"/>
</dbReference>
<feature type="transmembrane region" description="Helical" evidence="6">
    <location>
        <begin position="722"/>
        <end position="749"/>
    </location>
</feature>
<dbReference type="Proteomes" id="UP000005408">
    <property type="component" value="Unassembled WGS sequence"/>
</dbReference>
<feature type="compositionally biased region" description="Polar residues" evidence="5">
    <location>
        <begin position="872"/>
        <end position="884"/>
    </location>
</feature>
<dbReference type="GO" id="GO:0016020">
    <property type="term" value="C:membrane"/>
    <property type="evidence" value="ECO:0007669"/>
    <property type="project" value="UniProtKB-SubCell"/>
</dbReference>
<dbReference type="InterPro" id="IPR053231">
    <property type="entry name" value="GPCR_LN-TM7"/>
</dbReference>
<dbReference type="GO" id="GO:0007166">
    <property type="term" value="P:cell surface receptor signaling pathway"/>
    <property type="evidence" value="ECO:0007669"/>
    <property type="project" value="InterPro"/>
</dbReference>
<reference evidence="8" key="1">
    <citation type="submission" date="2022-08" db="UniProtKB">
        <authorList>
            <consortium name="EnsemblMetazoa"/>
        </authorList>
    </citation>
    <scope>IDENTIFICATION</scope>
    <source>
        <strain evidence="8">05x7-T-G4-1.051#20</strain>
    </source>
</reference>
<dbReference type="EnsemblMetazoa" id="G32580.1">
    <property type="protein sequence ID" value="G32580.1:cds"/>
    <property type="gene ID" value="G32580"/>
</dbReference>
<proteinExistence type="predicted"/>
<feature type="domain" description="G-protein coupled receptors family 2 profile 2" evidence="7">
    <location>
        <begin position="614"/>
        <end position="861"/>
    </location>
</feature>
<evidence type="ECO:0000256" key="3">
    <source>
        <dbReference type="ARBA" id="ARBA00022989"/>
    </source>
</evidence>